<evidence type="ECO:0000313" key="3">
    <source>
        <dbReference type="Proteomes" id="UP001603857"/>
    </source>
</evidence>
<feature type="transmembrane region" description="Helical" evidence="1">
    <location>
        <begin position="74"/>
        <end position="93"/>
    </location>
</feature>
<keyword evidence="1" id="KW-0812">Transmembrane</keyword>
<dbReference type="EMBL" id="JBGMDY010000009">
    <property type="protein sequence ID" value="KAL2323099.1"/>
    <property type="molecule type" value="Genomic_DNA"/>
</dbReference>
<keyword evidence="1" id="KW-1133">Transmembrane helix</keyword>
<name>A0ABD1LHU6_9FABA</name>
<sequence length="98" mass="11182">MEIPGFKMEGVIGGCATAWNIWIPGNLCAFEGRNSDWDCIWRNILFTTWQWLRSFDKTTHLHNGLLIPAHGHSVLNFFLVFIGYPLIGLLYTVKLVST</sequence>
<comment type="caution">
    <text evidence="2">The sequence shown here is derived from an EMBL/GenBank/DDBJ whole genome shotgun (WGS) entry which is preliminary data.</text>
</comment>
<dbReference type="Proteomes" id="UP001603857">
    <property type="component" value="Unassembled WGS sequence"/>
</dbReference>
<organism evidence="2 3">
    <name type="scientific">Flemingia macrophylla</name>
    <dbReference type="NCBI Taxonomy" id="520843"/>
    <lineage>
        <taxon>Eukaryota</taxon>
        <taxon>Viridiplantae</taxon>
        <taxon>Streptophyta</taxon>
        <taxon>Embryophyta</taxon>
        <taxon>Tracheophyta</taxon>
        <taxon>Spermatophyta</taxon>
        <taxon>Magnoliopsida</taxon>
        <taxon>eudicotyledons</taxon>
        <taxon>Gunneridae</taxon>
        <taxon>Pentapetalae</taxon>
        <taxon>rosids</taxon>
        <taxon>fabids</taxon>
        <taxon>Fabales</taxon>
        <taxon>Fabaceae</taxon>
        <taxon>Papilionoideae</taxon>
        <taxon>50 kb inversion clade</taxon>
        <taxon>NPAAA clade</taxon>
        <taxon>indigoferoid/millettioid clade</taxon>
        <taxon>Phaseoleae</taxon>
        <taxon>Flemingia</taxon>
    </lineage>
</organism>
<proteinExistence type="predicted"/>
<reference evidence="2 3" key="1">
    <citation type="submission" date="2024-08" db="EMBL/GenBank/DDBJ databases">
        <title>Insights into the chromosomal genome structure of Flemingia macrophylla.</title>
        <authorList>
            <person name="Ding Y."/>
            <person name="Zhao Y."/>
            <person name="Bi W."/>
            <person name="Wu M."/>
            <person name="Zhao G."/>
            <person name="Gong Y."/>
            <person name="Li W."/>
            <person name="Zhang P."/>
        </authorList>
    </citation>
    <scope>NUCLEOTIDE SEQUENCE [LARGE SCALE GENOMIC DNA]</scope>
    <source>
        <strain evidence="2">DYQJB</strain>
        <tissue evidence="2">Leaf</tissue>
    </source>
</reference>
<evidence type="ECO:0000256" key="1">
    <source>
        <dbReference type="SAM" id="Phobius"/>
    </source>
</evidence>
<evidence type="ECO:0000313" key="2">
    <source>
        <dbReference type="EMBL" id="KAL2323099.1"/>
    </source>
</evidence>
<dbReference type="AlphaFoldDB" id="A0ABD1LHU6"/>
<accession>A0ABD1LHU6</accession>
<keyword evidence="1" id="KW-0472">Membrane</keyword>
<gene>
    <name evidence="2" type="ORF">Fmac_027478</name>
</gene>
<protein>
    <submittedName>
        <fullName evidence="2">Uncharacterized protein</fullName>
    </submittedName>
</protein>
<keyword evidence="3" id="KW-1185">Reference proteome</keyword>